<keyword evidence="10" id="KW-1185">Reference proteome</keyword>
<gene>
    <name evidence="9" type="ORF">L8V00_05830</name>
</gene>
<evidence type="ECO:0000256" key="5">
    <source>
        <dbReference type="ARBA" id="ARBA00022692"/>
    </source>
</evidence>
<dbReference type="AlphaFoldDB" id="A0A9X3LLR9"/>
<feature type="transmembrane region" description="Helical" evidence="8">
    <location>
        <begin position="198"/>
        <end position="221"/>
    </location>
</feature>
<feature type="transmembrane region" description="Helical" evidence="8">
    <location>
        <begin position="83"/>
        <end position="103"/>
    </location>
</feature>
<dbReference type="RefSeq" id="WP_269944483.1">
    <property type="nucleotide sequence ID" value="NZ_JAKMUT010000004.1"/>
</dbReference>
<keyword evidence="6 8" id="KW-1133">Transmembrane helix</keyword>
<comment type="caution">
    <text evidence="9">The sequence shown here is derived from an EMBL/GenBank/DDBJ whole genome shotgun (WGS) entry which is preliminary data.</text>
</comment>
<dbReference type="PANTHER" id="PTHR30269:SF0">
    <property type="entry name" value="MEMBRANE TRANSPORTER PROTEIN YFCA-RELATED"/>
    <property type="match status" value="1"/>
</dbReference>
<keyword evidence="7 8" id="KW-0472">Membrane</keyword>
<feature type="transmembrane region" description="Helical" evidence="8">
    <location>
        <begin position="147"/>
        <end position="178"/>
    </location>
</feature>
<comment type="similarity">
    <text evidence="2 8">Belongs to the 4-toluene sulfonate uptake permease (TSUP) (TC 2.A.102) family.</text>
</comment>
<sequence>MLADLSAEAFSLLAVGSFIAGLIDAIVGGGGLVLIPLILIVAPATPEASAMATNKLAAVFGTSSAAARMLRSSDIRQKIDRRLVAYGVPLAFACSASGALLVAALSSEVLRPLVIILLLAVGTYVALKPSFGTPQRAPSQSRRRWLIALFAVGAIATYDGFFGPGTGTFLIIVFTALLSRSFVESAALAKVINIATNLGALTVFAIGGHVLWLLGLGLAVFNVAGAQIGARLVLTRGTGFVRIALLVVVVVMSTKLGYDMYAGS</sequence>
<evidence type="ECO:0000256" key="1">
    <source>
        <dbReference type="ARBA" id="ARBA00004651"/>
    </source>
</evidence>
<dbReference type="InterPro" id="IPR052017">
    <property type="entry name" value="TSUP"/>
</dbReference>
<reference evidence="9" key="1">
    <citation type="submission" date="2022-02" db="EMBL/GenBank/DDBJ databases">
        <title>Corynebacterium sp. from urogenital microbiome.</title>
        <authorList>
            <person name="Cappelli E.A."/>
            <person name="Ribeiro T.G."/>
            <person name="Peixe L."/>
        </authorList>
    </citation>
    <scope>NUCLEOTIDE SEQUENCE</scope>
    <source>
        <strain evidence="9">C8Ua_174</strain>
    </source>
</reference>
<dbReference type="Pfam" id="PF01925">
    <property type="entry name" value="TauE"/>
    <property type="match status" value="1"/>
</dbReference>
<feature type="transmembrane region" description="Helical" evidence="8">
    <location>
        <begin position="12"/>
        <end position="40"/>
    </location>
</feature>
<evidence type="ECO:0000256" key="8">
    <source>
        <dbReference type="RuleBase" id="RU363041"/>
    </source>
</evidence>
<dbReference type="Proteomes" id="UP001146469">
    <property type="component" value="Unassembled WGS sequence"/>
</dbReference>
<keyword evidence="3" id="KW-0813">Transport</keyword>
<evidence type="ECO:0000256" key="4">
    <source>
        <dbReference type="ARBA" id="ARBA00022475"/>
    </source>
</evidence>
<proteinExistence type="inferred from homology"/>
<evidence type="ECO:0000256" key="2">
    <source>
        <dbReference type="ARBA" id="ARBA00009142"/>
    </source>
</evidence>
<dbReference type="EMBL" id="JAKMUT010000004">
    <property type="protein sequence ID" value="MCZ9289724.1"/>
    <property type="molecule type" value="Genomic_DNA"/>
</dbReference>
<evidence type="ECO:0000313" key="10">
    <source>
        <dbReference type="Proteomes" id="UP001146469"/>
    </source>
</evidence>
<dbReference type="InterPro" id="IPR002781">
    <property type="entry name" value="TM_pro_TauE-like"/>
</dbReference>
<accession>A0A9X3LLR9</accession>
<comment type="subcellular location">
    <subcellularLocation>
        <location evidence="1 8">Cell membrane</location>
        <topology evidence="1 8">Multi-pass membrane protein</topology>
    </subcellularLocation>
</comment>
<dbReference type="GO" id="GO:0005886">
    <property type="term" value="C:plasma membrane"/>
    <property type="evidence" value="ECO:0007669"/>
    <property type="project" value="UniProtKB-SubCell"/>
</dbReference>
<name>A0A9X3LLR9_9CORY</name>
<protein>
    <recommendedName>
        <fullName evidence="8">Probable membrane transporter protein</fullName>
    </recommendedName>
</protein>
<keyword evidence="4 8" id="KW-1003">Cell membrane</keyword>
<evidence type="ECO:0000313" key="9">
    <source>
        <dbReference type="EMBL" id="MCZ9289724.1"/>
    </source>
</evidence>
<feature type="transmembrane region" description="Helical" evidence="8">
    <location>
        <begin position="109"/>
        <end position="127"/>
    </location>
</feature>
<evidence type="ECO:0000256" key="3">
    <source>
        <dbReference type="ARBA" id="ARBA00022448"/>
    </source>
</evidence>
<organism evidence="9 10">
    <name type="scientific">Corynebacterium evansiae</name>
    <dbReference type="NCBI Taxonomy" id="2913499"/>
    <lineage>
        <taxon>Bacteria</taxon>
        <taxon>Bacillati</taxon>
        <taxon>Actinomycetota</taxon>
        <taxon>Actinomycetes</taxon>
        <taxon>Mycobacteriales</taxon>
        <taxon>Corynebacteriaceae</taxon>
        <taxon>Corynebacterium</taxon>
    </lineage>
</organism>
<feature type="transmembrane region" description="Helical" evidence="8">
    <location>
        <begin position="233"/>
        <end position="254"/>
    </location>
</feature>
<dbReference type="PANTHER" id="PTHR30269">
    <property type="entry name" value="TRANSMEMBRANE PROTEIN YFCA"/>
    <property type="match status" value="1"/>
</dbReference>
<keyword evidence="5 8" id="KW-0812">Transmembrane</keyword>
<evidence type="ECO:0000256" key="6">
    <source>
        <dbReference type="ARBA" id="ARBA00022989"/>
    </source>
</evidence>
<evidence type="ECO:0000256" key="7">
    <source>
        <dbReference type="ARBA" id="ARBA00023136"/>
    </source>
</evidence>